<dbReference type="InterPro" id="IPR050114">
    <property type="entry name" value="UPF0173_UPF0282_UlaG_hydrolase"/>
</dbReference>
<comment type="similarity">
    <text evidence="2">Belongs to the UPF0173 family.</text>
</comment>
<dbReference type="GO" id="GO:0016787">
    <property type="term" value="F:hydrolase activity"/>
    <property type="evidence" value="ECO:0007669"/>
    <property type="project" value="UniProtKB-UniRule"/>
</dbReference>
<dbReference type="InterPro" id="IPR001279">
    <property type="entry name" value="Metallo-B-lactamas"/>
</dbReference>
<evidence type="ECO:0000259" key="3">
    <source>
        <dbReference type="SMART" id="SM00849"/>
    </source>
</evidence>
<gene>
    <name evidence="4" type="ORF">MSSAC_0986</name>
</gene>
<keyword evidence="1 2" id="KW-0378">Hydrolase</keyword>
<dbReference type="Gene3D" id="3.60.15.10">
    <property type="entry name" value="Ribonuclease Z/Hydroxyacylglutathione hydrolase-like"/>
    <property type="match status" value="1"/>
</dbReference>
<dbReference type="Proteomes" id="UP000033123">
    <property type="component" value="Chromosome"/>
</dbReference>
<dbReference type="InterPro" id="IPR022877">
    <property type="entry name" value="UPF0173"/>
</dbReference>
<organism evidence="4 5">
    <name type="scientific">Methanosarcina siciliae C2J</name>
    <dbReference type="NCBI Taxonomy" id="1434118"/>
    <lineage>
        <taxon>Archaea</taxon>
        <taxon>Methanobacteriati</taxon>
        <taxon>Methanobacteriota</taxon>
        <taxon>Stenosarchaea group</taxon>
        <taxon>Methanomicrobia</taxon>
        <taxon>Methanosarcinales</taxon>
        <taxon>Methanosarcinaceae</taxon>
        <taxon>Methanosarcina</taxon>
    </lineage>
</organism>
<dbReference type="Pfam" id="PF12706">
    <property type="entry name" value="Lactamase_B_2"/>
    <property type="match status" value="1"/>
</dbReference>
<evidence type="ECO:0000256" key="2">
    <source>
        <dbReference type="HAMAP-Rule" id="MF_00457"/>
    </source>
</evidence>
<dbReference type="EMBL" id="CP009508">
    <property type="protein sequence ID" value="AKB35576.1"/>
    <property type="molecule type" value="Genomic_DNA"/>
</dbReference>
<accession>A0A0E3LCI4</accession>
<dbReference type="SUPFAM" id="SSF56281">
    <property type="entry name" value="Metallo-hydrolase/oxidoreductase"/>
    <property type="match status" value="1"/>
</dbReference>
<dbReference type="AlphaFoldDB" id="A0A0E3LCI4"/>
<dbReference type="PANTHER" id="PTHR43546:SF3">
    <property type="entry name" value="UPF0173 METAL-DEPENDENT HYDROLASE MJ1163"/>
    <property type="match status" value="1"/>
</dbReference>
<dbReference type="PATRIC" id="fig|1434118.4.peg.1267"/>
<feature type="domain" description="Metallo-beta-lactamase" evidence="3">
    <location>
        <begin position="10"/>
        <end position="193"/>
    </location>
</feature>
<evidence type="ECO:0000256" key="1">
    <source>
        <dbReference type="ARBA" id="ARBA00022801"/>
    </source>
</evidence>
<evidence type="ECO:0000313" key="4">
    <source>
        <dbReference type="EMBL" id="AKB35576.1"/>
    </source>
</evidence>
<dbReference type="HAMAP" id="MF_00457">
    <property type="entry name" value="UPF0173"/>
    <property type="match status" value="1"/>
</dbReference>
<evidence type="ECO:0000313" key="5">
    <source>
        <dbReference type="Proteomes" id="UP000033123"/>
    </source>
</evidence>
<proteinExistence type="inferred from homology"/>
<dbReference type="KEGG" id="msj:MSSAC_0986"/>
<dbReference type="STRING" id="1434118.MSSAC_0986"/>
<dbReference type="HOGENOM" id="CLU_070010_4_0_2"/>
<dbReference type="RefSeq" id="WP_048170493.1">
    <property type="nucleotide sequence ID" value="NZ_CP009508.1"/>
</dbReference>
<dbReference type="SMART" id="SM00849">
    <property type="entry name" value="Lactamase_B"/>
    <property type="match status" value="1"/>
</dbReference>
<sequence>MADLKITWLGHAAFLLEAEKKLLIDPFISENPKAPCTPEELNPDIIAVTHGHRDHLGDTIEIGARTGCRIISIHEVANYIKSKGVFAEGMNKGGTIDVEDVTLTMTQALHSSSIDASCFSFDGGSPAGFVIGIGGHSIYHAGDTGIFGDMQLIGNLYEPEIALLPIGDRFTMGVKEAVKAVELIEPQIVVPMHYNTFDVIRQDPEVFRKAVEAKVDTKVIILEPGESIEL</sequence>
<dbReference type="NCBIfam" id="NF001911">
    <property type="entry name" value="PRK00685.1"/>
    <property type="match status" value="1"/>
</dbReference>
<reference evidence="4 5" key="1">
    <citation type="submission" date="2014-07" db="EMBL/GenBank/DDBJ databases">
        <title>Methanogenic archaea and the global carbon cycle.</title>
        <authorList>
            <person name="Henriksen J.R."/>
            <person name="Luke J."/>
            <person name="Reinhart S."/>
            <person name="Benedict M.N."/>
            <person name="Youngblut N.D."/>
            <person name="Metcalf M.E."/>
            <person name="Whitaker R.J."/>
            <person name="Metcalf W.W."/>
        </authorList>
    </citation>
    <scope>NUCLEOTIDE SEQUENCE [LARGE SCALE GENOMIC DNA]</scope>
    <source>
        <strain evidence="4 5">C2J</strain>
    </source>
</reference>
<protein>
    <recommendedName>
        <fullName evidence="2">UPF0173 metal-dependent hydrolase MSSAC_0986</fullName>
    </recommendedName>
</protein>
<dbReference type="InterPro" id="IPR036866">
    <property type="entry name" value="RibonucZ/Hydroxyglut_hydro"/>
</dbReference>
<dbReference type="GeneID" id="24859706"/>
<name>A0A0E3LCI4_9EURY</name>
<dbReference type="PANTHER" id="PTHR43546">
    <property type="entry name" value="UPF0173 METAL-DEPENDENT HYDROLASE MJ1163-RELATED"/>
    <property type="match status" value="1"/>
</dbReference>